<keyword evidence="1" id="KW-0479">Metal-binding</keyword>
<evidence type="ECO:0000256" key="4">
    <source>
        <dbReference type="PROSITE-ProRule" id="PRU00510"/>
    </source>
</evidence>
<evidence type="ECO:0000259" key="5">
    <source>
        <dbReference type="Pfam" id="PF01258"/>
    </source>
</evidence>
<dbReference type="AlphaFoldDB" id="D8MKH3"/>
<dbReference type="PROSITE" id="PS51128">
    <property type="entry name" value="ZF_DKSA_2"/>
    <property type="match status" value="1"/>
</dbReference>
<keyword evidence="2" id="KW-0863">Zinc-finger</keyword>
<dbReference type="InterPro" id="IPR000962">
    <property type="entry name" value="Znf_DskA_TraR"/>
</dbReference>
<evidence type="ECO:0000256" key="2">
    <source>
        <dbReference type="ARBA" id="ARBA00022771"/>
    </source>
</evidence>
<dbReference type="RefSeq" id="WP_013200136.1">
    <property type="nucleotide sequence ID" value="NC_014306.1"/>
</dbReference>
<dbReference type="NCBIfam" id="TIGR02419">
    <property type="entry name" value="C4_traR_proteo"/>
    <property type="match status" value="1"/>
</dbReference>
<evidence type="ECO:0000313" key="7">
    <source>
        <dbReference type="Proteomes" id="UP000008793"/>
    </source>
</evidence>
<reference evidence="6 7" key="1">
    <citation type="journal article" date="2010" name="BMC Genomics">
        <title>Genome comparison of the epiphytic bacteria Erwinia billingiae and E. tasmaniensis with the pear pathogen E. pyrifoliae.</title>
        <authorList>
            <person name="Kube M."/>
            <person name="Migdoll A.M."/>
            <person name="Gehring I."/>
            <person name="Heitmann K."/>
            <person name="Mayer Y."/>
            <person name="Kuhl H."/>
            <person name="Knaust F."/>
            <person name="Geider K."/>
            <person name="Reinhardt R."/>
        </authorList>
    </citation>
    <scope>NUCLEOTIDE SEQUENCE [LARGE SCALE GENOMIC DNA]</scope>
    <source>
        <strain evidence="6 7">Eb661</strain>
    </source>
</reference>
<dbReference type="InterPro" id="IPR012783">
    <property type="entry name" value="Znf_C4_TraR"/>
</dbReference>
<keyword evidence="7" id="KW-1185">Reference proteome</keyword>
<dbReference type="GO" id="GO:1900378">
    <property type="term" value="P:positive regulation of secondary metabolite biosynthetic process"/>
    <property type="evidence" value="ECO:0007669"/>
    <property type="project" value="TreeGrafter"/>
</dbReference>
<gene>
    <name evidence="6" type="ordered locus">EbC_00980</name>
</gene>
<dbReference type="HOGENOM" id="CLU_158637_1_1_6"/>
<organism evidence="7">
    <name type="scientific">Erwinia billingiae (strain Eb661)</name>
    <dbReference type="NCBI Taxonomy" id="634500"/>
    <lineage>
        <taxon>Bacteria</taxon>
        <taxon>Pseudomonadati</taxon>
        <taxon>Pseudomonadota</taxon>
        <taxon>Gammaproteobacteria</taxon>
        <taxon>Enterobacterales</taxon>
        <taxon>Erwiniaceae</taxon>
        <taxon>Erwinia</taxon>
    </lineage>
</organism>
<dbReference type="SUPFAM" id="SSF57716">
    <property type="entry name" value="Glucocorticoid receptor-like (DNA-binding domain)"/>
    <property type="match status" value="1"/>
</dbReference>
<proteinExistence type="predicted"/>
<dbReference type="GeneID" id="90510065"/>
<dbReference type="KEGG" id="ebi:EbC_00980"/>
<dbReference type="Gene3D" id="1.20.120.910">
    <property type="entry name" value="DksA, coiled-coil domain"/>
    <property type="match status" value="1"/>
</dbReference>
<evidence type="ECO:0000313" key="6">
    <source>
        <dbReference type="EMBL" id="CAX57629.1"/>
    </source>
</evidence>
<feature type="domain" description="Zinc finger DksA/TraR C4-type" evidence="5">
    <location>
        <begin position="35"/>
        <end position="65"/>
    </location>
</feature>
<feature type="zinc finger region" description="dksA C4-type" evidence="4">
    <location>
        <begin position="35"/>
        <end position="59"/>
    </location>
</feature>
<dbReference type="PANTHER" id="PTHR38777">
    <property type="entry name" value="FELS-2 PROPHAGE PROTEIN"/>
    <property type="match status" value="1"/>
</dbReference>
<accession>D8MKH3</accession>
<dbReference type="EMBL" id="FP236843">
    <property type="protein sequence ID" value="CAX57629.1"/>
    <property type="molecule type" value="Genomic_DNA"/>
</dbReference>
<dbReference type="eggNOG" id="COG1734">
    <property type="taxonomic scope" value="Bacteria"/>
</dbReference>
<dbReference type="Proteomes" id="UP000008793">
    <property type="component" value="Chromosome"/>
</dbReference>
<dbReference type="STRING" id="634500.EbC_00980"/>
<name>D8MKH3_ERWBE</name>
<dbReference type="PANTHER" id="PTHR38777:SF1">
    <property type="entry name" value="DNAK SUPPRESSOR PROTEIN"/>
    <property type="match status" value="1"/>
</dbReference>
<sequence>MADAMDLEQERQAETLARQISNARQPPTQPSAFFCLECDEPIPEVRRAAIFGVTTCVFCQSLLERRAAQQKGNTQ</sequence>
<dbReference type="Pfam" id="PF01258">
    <property type="entry name" value="zf-dskA_traR"/>
    <property type="match status" value="1"/>
</dbReference>
<evidence type="ECO:0000256" key="1">
    <source>
        <dbReference type="ARBA" id="ARBA00022723"/>
    </source>
</evidence>
<keyword evidence="3" id="KW-0862">Zinc</keyword>
<protein>
    <submittedName>
        <fullName evidence="6">Phage-related protein</fullName>
    </submittedName>
</protein>
<dbReference type="GO" id="GO:0008270">
    <property type="term" value="F:zinc ion binding"/>
    <property type="evidence" value="ECO:0007669"/>
    <property type="project" value="UniProtKB-KW"/>
</dbReference>
<evidence type="ECO:0000256" key="3">
    <source>
        <dbReference type="ARBA" id="ARBA00022833"/>
    </source>
</evidence>